<reference evidence="8" key="1">
    <citation type="submission" date="2020-04" db="EMBL/GenBank/DDBJ databases">
        <authorList>
            <person name="Alioto T."/>
            <person name="Alioto T."/>
            <person name="Gomez Garrido J."/>
        </authorList>
    </citation>
    <scope>NUCLEOTIDE SEQUENCE</scope>
    <source>
        <strain evidence="8">A484AB</strain>
    </source>
</reference>
<name>A0A7D9EGU3_PARCT</name>
<dbReference type="GO" id="GO:0007009">
    <property type="term" value="P:plasma membrane organization"/>
    <property type="evidence" value="ECO:0007669"/>
    <property type="project" value="TreeGrafter"/>
</dbReference>
<dbReference type="PANTHER" id="PTHR12546">
    <property type="entry name" value="FER-1-LIKE"/>
    <property type="match status" value="1"/>
</dbReference>
<dbReference type="OrthoDB" id="5987665at2759"/>
<dbReference type="Gene3D" id="2.60.40.150">
    <property type="entry name" value="C2 domain"/>
    <property type="match status" value="1"/>
</dbReference>
<evidence type="ECO:0000256" key="4">
    <source>
        <dbReference type="ARBA" id="ARBA00022989"/>
    </source>
</evidence>
<protein>
    <submittedName>
        <fullName evidence="8">Otoferlin-like isoform X1</fullName>
    </submittedName>
</protein>
<dbReference type="AlphaFoldDB" id="A0A7D9EGU3"/>
<evidence type="ECO:0000256" key="1">
    <source>
        <dbReference type="ARBA" id="ARBA00004167"/>
    </source>
</evidence>
<evidence type="ECO:0000256" key="6">
    <source>
        <dbReference type="SAM" id="MobiDB-lite"/>
    </source>
</evidence>
<dbReference type="SUPFAM" id="SSF49562">
    <property type="entry name" value="C2 domain (Calcium/lipid-binding domain, CaLB)"/>
    <property type="match status" value="1"/>
</dbReference>
<comment type="caution">
    <text evidence="8">The sequence shown here is derived from an EMBL/GenBank/DDBJ whole genome shotgun (WGS) entry which is preliminary data.</text>
</comment>
<evidence type="ECO:0000313" key="8">
    <source>
        <dbReference type="EMBL" id="CAB4009721.1"/>
    </source>
</evidence>
<keyword evidence="4 7" id="KW-1133">Transmembrane helix</keyword>
<dbReference type="PANTHER" id="PTHR12546:SF60">
    <property type="entry name" value="MISFIRE, ISOFORM F"/>
    <property type="match status" value="1"/>
</dbReference>
<dbReference type="GO" id="GO:0016020">
    <property type="term" value="C:membrane"/>
    <property type="evidence" value="ECO:0007669"/>
    <property type="project" value="UniProtKB-SubCell"/>
</dbReference>
<accession>A0A7D9EGU3</accession>
<evidence type="ECO:0000256" key="7">
    <source>
        <dbReference type="SAM" id="Phobius"/>
    </source>
</evidence>
<evidence type="ECO:0000256" key="3">
    <source>
        <dbReference type="ARBA" id="ARBA00022737"/>
    </source>
</evidence>
<evidence type="ECO:0000313" key="9">
    <source>
        <dbReference type="Proteomes" id="UP001152795"/>
    </source>
</evidence>
<evidence type="ECO:0000256" key="5">
    <source>
        <dbReference type="ARBA" id="ARBA00023136"/>
    </source>
</evidence>
<evidence type="ECO:0000256" key="2">
    <source>
        <dbReference type="ARBA" id="ARBA00022692"/>
    </source>
</evidence>
<keyword evidence="5 7" id="KW-0472">Membrane</keyword>
<dbReference type="Proteomes" id="UP001152795">
    <property type="component" value="Unassembled WGS sequence"/>
</dbReference>
<organism evidence="8 9">
    <name type="scientific">Paramuricea clavata</name>
    <name type="common">Red gorgonian</name>
    <name type="synonym">Violescent sea-whip</name>
    <dbReference type="NCBI Taxonomy" id="317549"/>
    <lineage>
        <taxon>Eukaryota</taxon>
        <taxon>Metazoa</taxon>
        <taxon>Cnidaria</taxon>
        <taxon>Anthozoa</taxon>
        <taxon>Octocorallia</taxon>
        <taxon>Malacalcyonacea</taxon>
        <taxon>Plexauridae</taxon>
        <taxon>Paramuricea</taxon>
    </lineage>
</organism>
<gene>
    <name evidence="8" type="ORF">PACLA_8A055116</name>
</gene>
<dbReference type="EMBL" id="CACRXK020006551">
    <property type="protein sequence ID" value="CAB4009721.1"/>
    <property type="molecule type" value="Genomic_DNA"/>
</dbReference>
<feature type="transmembrane region" description="Helical" evidence="7">
    <location>
        <begin position="197"/>
        <end position="218"/>
    </location>
</feature>
<feature type="compositionally biased region" description="Basic and acidic residues" evidence="6">
    <location>
        <begin position="151"/>
        <end position="165"/>
    </location>
</feature>
<comment type="subcellular location">
    <subcellularLocation>
        <location evidence="1">Membrane</location>
        <topology evidence="1">Single-pass membrane protein</topology>
    </subcellularLocation>
</comment>
<dbReference type="PROSITE" id="PS50004">
    <property type="entry name" value="C2"/>
    <property type="match status" value="1"/>
</dbReference>
<keyword evidence="3" id="KW-0677">Repeat</keyword>
<proteinExistence type="predicted"/>
<keyword evidence="2 7" id="KW-0812">Transmembrane</keyword>
<keyword evidence="9" id="KW-1185">Reference proteome</keyword>
<dbReference type="Pfam" id="PF16165">
    <property type="entry name" value="Ferlin_C"/>
    <property type="match status" value="1"/>
</dbReference>
<dbReference type="InterPro" id="IPR037725">
    <property type="entry name" value="C2F_Ferlin"/>
</dbReference>
<dbReference type="InterPro" id="IPR032362">
    <property type="entry name" value="Ferlin_C"/>
</dbReference>
<feature type="region of interest" description="Disordered" evidence="6">
    <location>
        <begin position="150"/>
        <end position="169"/>
    </location>
</feature>
<dbReference type="InterPro" id="IPR000008">
    <property type="entry name" value="C2_dom"/>
</dbReference>
<dbReference type="InterPro" id="IPR035892">
    <property type="entry name" value="C2_domain_sf"/>
</dbReference>
<dbReference type="CDD" id="cd08374">
    <property type="entry name" value="C2F_Ferlin"/>
    <property type="match status" value="1"/>
</dbReference>
<dbReference type="InterPro" id="IPR037721">
    <property type="entry name" value="Ferlin"/>
</dbReference>
<sequence>MKDEKQETDVHYKSMTGEGNFNWRFIFPFNYQRAEERIIITRKASFFSWDESEEKVPPRIVLQVWDADAFSADDFIGDLALDLNRMPRGAKSVKTCNLDMAKKDGTVPHISLFKLKHMRGWWPFTVNTDLEEIELAGKLEAEFELLTEEEAEKKPAGQAREEPEPLPKPNRPDTSFVWFMNPLKSLRYMLWNNYKMCIVKFLVIFLLLALMGLFFYSMPGYTVKKIFNA</sequence>